<evidence type="ECO:0000313" key="4">
    <source>
        <dbReference type="Proteomes" id="UP001208570"/>
    </source>
</evidence>
<dbReference type="SUPFAM" id="SSF55031">
    <property type="entry name" value="Bacterial exopeptidase dimerisation domain"/>
    <property type="match status" value="1"/>
</dbReference>
<dbReference type="PIRSF" id="PIRSF037226">
    <property type="entry name" value="Amidohydrolase_ACY1L2_prd"/>
    <property type="match status" value="1"/>
</dbReference>
<dbReference type="Gene3D" id="3.30.70.360">
    <property type="match status" value="1"/>
</dbReference>
<evidence type="ECO:0000313" key="3">
    <source>
        <dbReference type="EMBL" id="KAK2140757.1"/>
    </source>
</evidence>
<proteinExistence type="inferred from homology"/>
<name>A0AAD9ITN5_9ANNE</name>
<dbReference type="GO" id="GO:0016805">
    <property type="term" value="F:dipeptidase activity"/>
    <property type="evidence" value="ECO:0007669"/>
    <property type="project" value="InterPro"/>
</dbReference>
<dbReference type="InterPro" id="IPR036264">
    <property type="entry name" value="Bact_exopeptidase_dim_dom"/>
</dbReference>
<keyword evidence="4" id="KW-1185">Reference proteome</keyword>
<comment type="similarity">
    <text evidence="1">Belongs to the peptidase M20A family.</text>
</comment>
<dbReference type="AlphaFoldDB" id="A0AAD9ITN5"/>
<feature type="domain" description="Peptidase M20 dimerisation" evidence="2">
    <location>
        <begin position="213"/>
        <end position="303"/>
    </location>
</feature>
<gene>
    <name evidence="3" type="ORF">LSH36_1258g00033</name>
</gene>
<dbReference type="PANTHER" id="PTHR30575">
    <property type="entry name" value="PEPTIDASE M20"/>
    <property type="match status" value="1"/>
</dbReference>
<evidence type="ECO:0000256" key="1">
    <source>
        <dbReference type="PIRNR" id="PIRNR037226"/>
    </source>
</evidence>
<comment type="caution">
    <text evidence="3">The sequence shown here is derived from an EMBL/GenBank/DDBJ whole genome shotgun (WGS) entry which is preliminary data.</text>
</comment>
<accession>A0AAD9ITN5</accession>
<dbReference type="PANTHER" id="PTHR30575:SF0">
    <property type="entry name" value="XAA-ARG DIPEPTIDASE"/>
    <property type="match status" value="1"/>
</dbReference>
<organism evidence="3 4">
    <name type="scientific">Paralvinella palmiformis</name>
    <dbReference type="NCBI Taxonomy" id="53620"/>
    <lineage>
        <taxon>Eukaryota</taxon>
        <taxon>Metazoa</taxon>
        <taxon>Spiralia</taxon>
        <taxon>Lophotrochozoa</taxon>
        <taxon>Annelida</taxon>
        <taxon>Polychaeta</taxon>
        <taxon>Sedentaria</taxon>
        <taxon>Canalipalpata</taxon>
        <taxon>Terebellida</taxon>
        <taxon>Terebelliformia</taxon>
        <taxon>Alvinellidae</taxon>
        <taxon>Paralvinella</taxon>
    </lineage>
</organism>
<dbReference type="InterPro" id="IPR017144">
    <property type="entry name" value="Xaa-Arg_dipeptidase"/>
</dbReference>
<dbReference type="SUPFAM" id="SSF53187">
    <property type="entry name" value="Zn-dependent exopeptidases"/>
    <property type="match status" value="1"/>
</dbReference>
<dbReference type="Proteomes" id="UP001208570">
    <property type="component" value="Unassembled WGS sequence"/>
</dbReference>
<evidence type="ECO:0000259" key="2">
    <source>
        <dbReference type="Pfam" id="PF07687"/>
    </source>
</evidence>
<dbReference type="EMBL" id="JAODUP010001258">
    <property type="protein sequence ID" value="KAK2140757.1"/>
    <property type="molecule type" value="Genomic_DNA"/>
</dbReference>
<dbReference type="InterPro" id="IPR011650">
    <property type="entry name" value="Peptidase_M20_dimer"/>
</dbReference>
<dbReference type="InterPro" id="IPR052030">
    <property type="entry name" value="Peptidase_M20/M20A_hydrolases"/>
</dbReference>
<protein>
    <recommendedName>
        <fullName evidence="1">Peptidase M20 domain-containing protein 2</fullName>
    </recommendedName>
</protein>
<dbReference type="CDD" id="cd03887">
    <property type="entry name" value="M20_Acy1L2"/>
    <property type="match status" value="1"/>
</dbReference>
<reference evidence="3" key="1">
    <citation type="journal article" date="2023" name="Mol. Biol. Evol.">
        <title>Third-Generation Sequencing Reveals the Adaptive Role of the Epigenome in Three Deep-Sea Polychaetes.</title>
        <authorList>
            <person name="Perez M."/>
            <person name="Aroh O."/>
            <person name="Sun Y."/>
            <person name="Lan Y."/>
            <person name="Juniper S.K."/>
            <person name="Young C.R."/>
            <person name="Angers B."/>
            <person name="Qian P.Y."/>
        </authorList>
    </citation>
    <scope>NUCLEOTIDE SEQUENCE</scope>
    <source>
        <strain evidence="3">P08H-3</strain>
    </source>
</reference>
<dbReference type="Gene3D" id="3.40.630.10">
    <property type="entry name" value="Zn peptidases"/>
    <property type="match status" value="1"/>
</dbReference>
<dbReference type="Pfam" id="PF07687">
    <property type="entry name" value="M20_dimer"/>
    <property type="match status" value="1"/>
</dbReference>
<dbReference type="FunFam" id="3.30.70.360:FF:000004">
    <property type="entry name" value="Peptidase M20 domain-containing protein 2"/>
    <property type="match status" value="1"/>
</dbReference>
<sequence>MKLDDFQADTSDEILKLDDYQADTSEEIPKLMIPKLIQVFSLQRDVIYGISRFLWENPESSFHEVKAHEYLTNLLEGEGFDVERRFVADTGFRAVFTYDGPISSNGESSGDSRLPHVCFLCEYDSTEQVGHAAGHNLKCAASIAAALSIKECLRKKKLRGKVSLLGTPGEDCGGGTKINMVSQGTFCCIDCCLMLAPLNMNLLYPKFYTLLVVKVSYKGKAAHASAFPWEGRNALDAAVACYNNIGLLRQQLKPTWSINGIIRHGGIQPNVIPEYTELMFWLRAPNHADLVLIQQKCTACFVAAAKATGCEADFHFEETPYYPMEHNQKLGEIYKEQALSVGMQFNESHIAQTMHIGSTDFGNVSQVVSCIMPAFDIGKKVHIHSIDFHTFCGTEEATDNMLIAAKALALTAAEVMSSKSVLEAVRVEYDEQHGRRTSAVLQRIMSHD</sequence>